<name>A0A1X0R014_RHIZD</name>
<feature type="region of interest" description="Disordered" evidence="1">
    <location>
        <begin position="46"/>
        <end position="83"/>
    </location>
</feature>
<sequence>FFYMTEQCGIRTFLELPSVTIPPVMNNLTCIVTYLDDLLSVKEMHERVKKESAPRPPSTGQHFPFDLAQTSRATLPKKENHFH</sequence>
<dbReference type="OrthoDB" id="10515145at2759"/>
<feature type="non-terminal residue" evidence="2">
    <location>
        <position position="83"/>
    </location>
</feature>
<evidence type="ECO:0000256" key="1">
    <source>
        <dbReference type="SAM" id="MobiDB-lite"/>
    </source>
</evidence>
<dbReference type="EMBL" id="KV921947">
    <property type="protein sequence ID" value="ORE05340.1"/>
    <property type="molecule type" value="Genomic_DNA"/>
</dbReference>
<protein>
    <submittedName>
        <fullName evidence="2">Uncharacterized protein</fullName>
    </submittedName>
</protein>
<gene>
    <name evidence="2" type="ORF">BCV72DRAFT_181119</name>
</gene>
<feature type="non-terminal residue" evidence="2">
    <location>
        <position position="1"/>
    </location>
</feature>
<proteinExistence type="predicted"/>
<dbReference type="Proteomes" id="UP000242414">
    <property type="component" value="Unassembled WGS sequence"/>
</dbReference>
<organism evidence="2">
    <name type="scientific">Rhizopus microsporus var. microsporus</name>
    <dbReference type="NCBI Taxonomy" id="86635"/>
    <lineage>
        <taxon>Eukaryota</taxon>
        <taxon>Fungi</taxon>
        <taxon>Fungi incertae sedis</taxon>
        <taxon>Mucoromycota</taxon>
        <taxon>Mucoromycotina</taxon>
        <taxon>Mucoromycetes</taxon>
        <taxon>Mucorales</taxon>
        <taxon>Mucorineae</taxon>
        <taxon>Rhizopodaceae</taxon>
        <taxon>Rhizopus</taxon>
    </lineage>
</organism>
<dbReference type="VEuPathDB" id="FungiDB:BCV72DRAFT_181119"/>
<dbReference type="AlphaFoldDB" id="A0A1X0R014"/>
<evidence type="ECO:0000313" key="2">
    <source>
        <dbReference type="EMBL" id="ORE05340.1"/>
    </source>
</evidence>
<reference evidence="2" key="1">
    <citation type="journal article" date="2016" name="Proc. Natl. Acad. Sci. U.S.A.">
        <title>Lipid metabolic changes in an early divergent fungus govern the establishment of a mutualistic symbiosis with endobacteria.</title>
        <authorList>
            <person name="Lastovetsky O.A."/>
            <person name="Gaspar M.L."/>
            <person name="Mondo S.J."/>
            <person name="LaButti K.M."/>
            <person name="Sandor L."/>
            <person name="Grigoriev I.V."/>
            <person name="Henry S.A."/>
            <person name="Pawlowska T.E."/>
        </authorList>
    </citation>
    <scope>NUCLEOTIDE SEQUENCE [LARGE SCALE GENOMIC DNA]</scope>
    <source>
        <strain evidence="2">ATCC 52814</strain>
    </source>
</reference>
<accession>A0A1X0R014</accession>